<dbReference type="EnsemblMetazoa" id="MESCA010031-RA">
    <property type="protein sequence ID" value="MESCA010031-PA"/>
    <property type="gene ID" value="MESCA010031"/>
</dbReference>
<keyword evidence="2" id="KW-1185">Reference proteome</keyword>
<proteinExistence type="predicted"/>
<accession>T1H1H0</accession>
<dbReference type="AlphaFoldDB" id="T1H1H0"/>
<evidence type="ECO:0000313" key="2">
    <source>
        <dbReference type="Proteomes" id="UP000015102"/>
    </source>
</evidence>
<evidence type="ECO:0008006" key="3">
    <source>
        <dbReference type="Google" id="ProtNLM"/>
    </source>
</evidence>
<sequence length="82" mass="9006">MSSALLAPINAILGVKATGGVSEKFQTLRGFRQGDALTCSFFNIIRAAEIDTKNMIANKSRQILGYEDDFEVVKDFIYLGSE</sequence>
<organism evidence="1 2">
    <name type="scientific">Megaselia scalaris</name>
    <name type="common">Humpbacked fly</name>
    <name type="synonym">Phora scalaris</name>
    <dbReference type="NCBI Taxonomy" id="36166"/>
    <lineage>
        <taxon>Eukaryota</taxon>
        <taxon>Metazoa</taxon>
        <taxon>Ecdysozoa</taxon>
        <taxon>Arthropoda</taxon>
        <taxon>Hexapoda</taxon>
        <taxon>Insecta</taxon>
        <taxon>Pterygota</taxon>
        <taxon>Neoptera</taxon>
        <taxon>Endopterygota</taxon>
        <taxon>Diptera</taxon>
        <taxon>Brachycera</taxon>
        <taxon>Muscomorpha</taxon>
        <taxon>Platypezoidea</taxon>
        <taxon>Phoridae</taxon>
        <taxon>Megaseliini</taxon>
        <taxon>Megaselia</taxon>
    </lineage>
</organism>
<dbReference type="Proteomes" id="UP000015102">
    <property type="component" value="Unassembled WGS sequence"/>
</dbReference>
<reference evidence="1" key="2">
    <citation type="submission" date="2015-06" db="UniProtKB">
        <authorList>
            <consortium name="EnsemblMetazoa"/>
        </authorList>
    </citation>
    <scope>IDENTIFICATION</scope>
</reference>
<dbReference type="HOGENOM" id="CLU_2565002_0_0_1"/>
<protein>
    <recommendedName>
        <fullName evidence="3">Reverse transcriptase domain-containing protein</fullName>
    </recommendedName>
</protein>
<dbReference type="EMBL" id="CAQQ02153022">
    <property type="status" value="NOT_ANNOTATED_CDS"/>
    <property type="molecule type" value="Genomic_DNA"/>
</dbReference>
<name>T1H1H0_MEGSC</name>
<evidence type="ECO:0000313" key="1">
    <source>
        <dbReference type="EnsemblMetazoa" id="MESCA010031-PA"/>
    </source>
</evidence>
<reference evidence="2" key="1">
    <citation type="submission" date="2013-02" db="EMBL/GenBank/DDBJ databases">
        <authorList>
            <person name="Hughes D."/>
        </authorList>
    </citation>
    <scope>NUCLEOTIDE SEQUENCE</scope>
    <source>
        <strain>Durham</strain>
        <strain evidence="2">NC isolate 2 -- Noor lab</strain>
    </source>
</reference>